<sequence length="118" mass="14059">MGKNQKVWLLNAWFHGWNANKTAFAIKSPYNTKGLIWIHKNYYLSSKYKGRFGIEFNILNYKTSKPHYYQEVIYTLNSKIVNQISGEQIAEWFENYNSKNSEEYRSLVKTLNGEKIYD</sequence>
<evidence type="ECO:0000313" key="1">
    <source>
        <dbReference type="EMBL" id="AGR41085.1"/>
    </source>
</evidence>
<dbReference type="OrthoDB" id="389312at2"/>
<reference evidence="1 2" key="1">
    <citation type="journal article" date="2013" name="Genome Biol. Evol.">
        <title>Comparison of metabolic capacities and inference of gene content evolution in mosquito-associated Spiroplasma diminutum and S. taiwanense.</title>
        <authorList>
            <person name="Lo W.S."/>
            <person name="Ku C."/>
            <person name="Chen L.L."/>
            <person name="Chang T.H."/>
            <person name="Kuo C.H."/>
        </authorList>
    </citation>
    <scope>NUCLEOTIDE SEQUENCE [LARGE SCALE GENOMIC DNA]</scope>
    <source>
        <strain evidence="1">CT-1</strain>
    </source>
</reference>
<evidence type="ECO:0000313" key="2">
    <source>
        <dbReference type="Proteomes" id="UP000014984"/>
    </source>
</evidence>
<keyword evidence="2" id="KW-1185">Reference proteome</keyword>
<dbReference type="EMBL" id="CP005074">
    <property type="protein sequence ID" value="AGR41085.1"/>
    <property type="molecule type" value="Genomic_DNA"/>
</dbReference>
<dbReference type="STRING" id="1276220.STAIW_v1c04390"/>
<dbReference type="Proteomes" id="UP000014984">
    <property type="component" value="Chromosome"/>
</dbReference>
<protein>
    <submittedName>
        <fullName evidence="1">Uncharacterized protein</fullName>
    </submittedName>
</protein>
<organism evidence="1 2">
    <name type="scientific">Spiroplasma taiwanense CT-1</name>
    <dbReference type="NCBI Taxonomy" id="1276220"/>
    <lineage>
        <taxon>Bacteria</taxon>
        <taxon>Bacillati</taxon>
        <taxon>Mycoplasmatota</taxon>
        <taxon>Mollicutes</taxon>
        <taxon>Entomoplasmatales</taxon>
        <taxon>Spiroplasmataceae</taxon>
        <taxon>Spiroplasma</taxon>
    </lineage>
</organism>
<dbReference type="KEGG" id="stai:STAIW_v1c04390"/>
<dbReference type="PATRIC" id="fig|1276220.3.peg.445"/>
<proteinExistence type="predicted"/>
<dbReference type="AlphaFoldDB" id="S5MGW1"/>
<gene>
    <name evidence="1" type="ORF">STAIW_v1c04390</name>
</gene>
<name>S5MGW1_9MOLU</name>
<dbReference type="RefSeq" id="WP_020834224.1">
    <property type="nucleotide sequence ID" value="NC_021846.1"/>
</dbReference>
<dbReference type="HOGENOM" id="CLU_2071659_0_0_14"/>
<accession>S5MGW1</accession>